<dbReference type="Proteomes" id="UP001501266">
    <property type="component" value="Unassembled WGS sequence"/>
</dbReference>
<dbReference type="InterPro" id="IPR029068">
    <property type="entry name" value="Glyas_Bleomycin-R_OHBP_Dase"/>
</dbReference>
<evidence type="ECO:0008006" key="4">
    <source>
        <dbReference type="Google" id="ProtNLM"/>
    </source>
</evidence>
<sequence length="139" mass="15184">MVAIWRGAAVPILPVADLDRSVAFYRGIGFDVEVSAAGRYAFVRSEGVQLHVSETGGFDPFSQAGMAYVFVDDVEAVRAALDLDDALALSHAELRSRWARGESLARATPMQDEPWGVREFSFMDPDNNLIRVGGPPPHH</sequence>
<protein>
    <recommendedName>
        <fullName evidence="4">VOC domain-containing protein</fullName>
    </recommendedName>
</protein>
<evidence type="ECO:0000256" key="1">
    <source>
        <dbReference type="ARBA" id="ARBA00023251"/>
    </source>
</evidence>
<dbReference type="SUPFAM" id="SSF54593">
    <property type="entry name" value="Glyoxalase/Bleomycin resistance protein/Dihydroxybiphenyl dioxygenase"/>
    <property type="match status" value="1"/>
</dbReference>
<keyword evidence="1" id="KW-0046">Antibiotic resistance</keyword>
<evidence type="ECO:0000313" key="3">
    <source>
        <dbReference type="Proteomes" id="UP001501266"/>
    </source>
</evidence>
<name>A0ABN1YRR8_9MICO</name>
<accession>A0ABN1YRR8</accession>
<dbReference type="CDD" id="cd08349">
    <property type="entry name" value="BLMA_like"/>
    <property type="match status" value="1"/>
</dbReference>
<dbReference type="EMBL" id="BAAAKK010000001">
    <property type="protein sequence ID" value="GAA1419640.1"/>
    <property type="molecule type" value="Genomic_DNA"/>
</dbReference>
<dbReference type="InterPro" id="IPR000335">
    <property type="entry name" value="Bleomycin-R"/>
</dbReference>
<dbReference type="RefSeq" id="WP_343917500.1">
    <property type="nucleotide sequence ID" value="NZ_BAAAKK010000001.1"/>
</dbReference>
<evidence type="ECO:0000313" key="2">
    <source>
        <dbReference type="EMBL" id="GAA1419640.1"/>
    </source>
</evidence>
<gene>
    <name evidence="2" type="ORF">GCM10009640_07740</name>
</gene>
<comment type="caution">
    <text evidence="2">The sequence shown here is derived from an EMBL/GenBank/DDBJ whole genome shotgun (WGS) entry which is preliminary data.</text>
</comment>
<organism evidence="2 3">
    <name type="scientific">Agrococcus citreus</name>
    <dbReference type="NCBI Taxonomy" id="84643"/>
    <lineage>
        <taxon>Bacteria</taxon>
        <taxon>Bacillati</taxon>
        <taxon>Actinomycetota</taxon>
        <taxon>Actinomycetes</taxon>
        <taxon>Micrococcales</taxon>
        <taxon>Microbacteriaceae</taxon>
        <taxon>Agrococcus</taxon>
    </lineage>
</organism>
<reference evidence="2 3" key="1">
    <citation type="journal article" date="2019" name="Int. J. Syst. Evol. Microbiol.">
        <title>The Global Catalogue of Microorganisms (GCM) 10K type strain sequencing project: providing services to taxonomists for standard genome sequencing and annotation.</title>
        <authorList>
            <consortium name="The Broad Institute Genomics Platform"/>
            <consortium name="The Broad Institute Genome Sequencing Center for Infectious Disease"/>
            <person name="Wu L."/>
            <person name="Ma J."/>
        </authorList>
    </citation>
    <scope>NUCLEOTIDE SEQUENCE [LARGE SCALE GENOMIC DNA]</scope>
    <source>
        <strain evidence="2 3">JCM 12398</strain>
    </source>
</reference>
<keyword evidence="3" id="KW-1185">Reference proteome</keyword>
<dbReference type="Gene3D" id="3.10.180.10">
    <property type="entry name" value="2,3-Dihydroxybiphenyl 1,2-Dioxygenase, domain 1"/>
    <property type="match status" value="1"/>
</dbReference>
<proteinExistence type="predicted"/>